<evidence type="ECO:0000313" key="3">
    <source>
        <dbReference type="Proteomes" id="UP000318375"/>
    </source>
</evidence>
<sequence>MSNVILKYRALIAYDMPILSPGGRIVRWLSAAIQEPELPKLVTLWAEVEEEPQDAPGSAPDVTVLGRFTGAPLLGNEGAHIATVTSGGHTWHLFSPRDPEYHFVDPYRPSDSFRPTGFHKP</sequence>
<protein>
    <recommendedName>
        <fullName evidence="1">DUF7352 domain-containing protein</fullName>
    </recommendedName>
</protein>
<evidence type="ECO:0000259" key="1">
    <source>
        <dbReference type="Pfam" id="PF24043"/>
    </source>
</evidence>
<dbReference type="Proteomes" id="UP000318375">
    <property type="component" value="Segment"/>
</dbReference>
<organism evidence="2 3">
    <name type="scientific">Gordonia phage Pupper</name>
    <dbReference type="NCBI Taxonomy" id="2571249"/>
    <lineage>
        <taxon>Viruses</taxon>
        <taxon>Duplodnaviria</taxon>
        <taxon>Heunggongvirae</taxon>
        <taxon>Uroviricota</taxon>
        <taxon>Caudoviricetes</taxon>
        <taxon>Puppervirus</taxon>
        <taxon>Puppervirus Pupper</taxon>
    </lineage>
</organism>
<reference evidence="2 3" key="1">
    <citation type="submission" date="2019-05" db="EMBL/GenBank/DDBJ databases">
        <authorList>
            <person name="Pope W.H."/>
            <person name="Garlena R.A."/>
            <person name="Russell D.A."/>
            <person name="Jacobs-Sera D."/>
            <person name="Hatfull G.F."/>
        </authorList>
    </citation>
    <scope>NUCLEOTIDE SEQUENCE [LARGE SCALE GENOMIC DNA]</scope>
</reference>
<feature type="domain" description="DUF7352" evidence="1">
    <location>
        <begin position="1"/>
        <end position="99"/>
    </location>
</feature>
<dbReference type="GeneID" id="64766207"/>
<name>A0A4Y6ETN0_9CAUD</name>
<keyword evidence="3" id="KW-1185">Reference proteome</keyword>
<dbReference type="EMBL" id="MK977695">
    <property type="protein sequence ID" value="QDF18674.1"/>
    <property type="molecule type" value="Genomic_DNA"/>
</dbReference>
<dbReference type="KEGG" id="vg:64766207"/>
<dbReference type="Pfam" id="PF24043">
    <property type="entry name" value="DUF7352"/>
    <property type="match status" value="1"/>
</dbReference>
<gene>
    <name evidence="2" type="primary">188</name>
    <name evidence="2" type="ORF">SEA_PUPPER_188</name>
</gene>
<proteinExistence type="predicted"/>
<evidence type="ECO:0000313" key="2">
    <source>
        <dbReference type="EMBL" id="QDF18674.1"/>
    </source>
</evidence>
<dbReference type="RefSeq" id="YP_010058976.1">
    <property type="nucleotide sequence ID" value="NC_054723.1"/>
</dbReference>
<dbReference type="InterPro" id="IPR055776">
    <property type="entry name" value="DUF7352"/>
</dbReference>
<accession>A0A4Y6ETN0</accession>